<dbReference type="EnsemblMetazoa" id="SCAU005207-RA">
    <property type="protein sequence ID" value="SCAU005207-PA"/>
    <property type="gene ID" value="SCAU005207"/>
</dbReference>
<evidence type="ECO:0000256" key="10">
    <source>
        <dbReference type="RuleBase" id="RU363034"/>
    </source>
</evidence>
<sequence>MWKLRNLSLVILCLFGILHARCPVNGLTLPQRKLTQDDTIKPLLDGRIVGGEKINITEAPHQVSLQTTGHLCGGSIISNRWILTAAHCTYGRNADELRVRIGSSESSKGGELIDVEEIVQHKDFNIRNVDYDFSLIKLDREIEFNDTKQAVRLPEHMENITDGTACFVTGWGYTHSITQSREWLRQAEVPIFNQQQCAMRYNIFGGITDRMICAGYAKGGKDACQGDSGGPLVTDSGVLVGIVSWGFGCARPNYPGIYSRVAYVRDWIQESSGV</sequence>
<keyword evidence="9" id="KW-1015">Disulfide bond</keyword>
<dbReference type="InterPro" id="IPR001314">
    <property type="entry name" value="Peptidase_S1A"/>
</dbReference>
<evidence type="ECO:0000259" key="12">
    <source>
        <dbReference type="PROSITE" id="PS50240"/>
    </source>
</evidence>
<evidence type="ECO:0000313" key="13">
    <source>
        <dbReference type="EnsemblMetazoa" id="SCAU005207-PA"/>
    </source>
</evidence>
<keyword evidence="7 10" id="KW-0720">Serine protease</keyword>
<feature type="chain" id="PRO_5009326236" description="Peptidase S1 domain-containing protein" evidence="11">
    <location>
        <begin position="21"/>
        <end position="274"/>
    </location>
</feature>
<dbReference type="SUPFAM" id="SSF50494">
    <property type="entry name" value="Trypsin-like serine proteases"/>
    <property type="match status" value="1"/>
</dbReference>
<dbReference type="VEuPathDB" id="VectorBase:SCAU005207"/>
<dbReference type="PRINTS" id="PR00722">
    <property type="entry name" value="CHYMOTRYPSIN"/>
</dbReference>
<keyword evidence="4 10" id="KW-0645">Protease</keyword>
<dbReference type="FunFam" id="2.40.10.10:FF:000077">
    <property type="entry name" value="Predicted protein"/>
    <property type="match status" value="1"/>
</dbReference>
<name>A0A1I8P6D9_STOCA</name>
<evidence type="ECO:0000256" key="3">
    <source>
        <dbReference type="ARBA" id="ARBA00022525"/>
    </source>
</evidence>
<feature type="domain" description="Peptidase S1" evidence="12">
    <location>
        <begin position="48"/>
        <end position="273"/>
    </location>
</feature>
<dbReference type="AlphaFoldDB" id="A0A1I8P6D9"/>
<evidence type="ECO:0000256" key="6">
    <source>
        <dbReference type="ARBA" id="ARBA00022801"/>
    </source>
</evidence>
<feature type="signal peptide" evidence="11">
    <location>
        <begin position="1"/>
        <end position="20"/>
    </location>
</feature>
<keyword evidence="5 11" id="KW-0732">Signal</keyword>
<dbReference type="InterPro" id="IPR001254">
    <property type="entry name" value="Trypsin_dom"/>
</dbReference>
<evidence type="ECO:0000256" key="1">
    <source>
        <dbReference type="ARBA" id="ARBA00004613"/>
    </source>
</evidence>
<evidence type="ECO:0000313" key="14">
    <source>
        <dbReference type="Proteomes" id="UP000095300"/>
    </source>
</evidence>
<keyword evidence="14" id="KW-1185">Reference proteome</keyword>
<dbReference type="GO" id="GO:0006508">
    <property type="term" value="P:proteolysis"/>
    <property type="evidence" value="ECO:0007669"/>
    <property type="project" value="UniProtKB-KW"/>
</dbReference>
<dbReference type="KEGG" id="scac:106081653"/>
<reference evidence="13" key="1">
    <citation type="submission" date="2020-05" db="UniProtKB">
        <authorList>
            <consortium name="EnsemblMetazoa"/>
        </authorList>
    </citation>
    <scope>IDENTIFICATION</scope>
    <source>
        <strain evidence="13">USDA</strain>
    </source>
</reference>
<keyword evidence="3" id="KW-0964">Secreted</keyword>
<evidence type="ECO:0000256" key="5">
    <source>
        <dbReference type="ARBA" id="ARBA00022729"/>
    </source>
</evidence>
<dbReference type="Pfam" id="PF00089">
    <property type="entry name" value="Trypsin"/>
    <property type="match status" value="1"/>
</dbReference>
<dbReference type="PROSITE" id="PS50240">
    <property type="entry name" value="TRYPSIN_DOM"/>
    <property type="match status" value="1"/>
</dbReference>
<evidence type="ECO:0000256" key="11">
    <source>
        <dbReference type="SAM" id="SignalP"/>
    </source>
</evidence>
<proteinExistence type="inferred from homology"/>
<dbReference type="InterPro" id="IPR018114">
    <property type="entry name" value="TRYPSIN_HIS"/>
</dbReference>
<evidence type="ECO:0000256" key="2">
    <source>
        <dbReference type="ARBA" id="ARBA00007664"/>
    </source>
</evidence>
<comment type="subcellular location">
    <subcellularLocation>
        <location evidence="1">Secreted</location>
    </subcellularLocation>
</comment>
<dbReference type="CDD" id="cd00190">
    <property type="entry name" value="Tryp_SPc"/>
    <property type="match status" value="1"/>
</dbReference>
<dbReference type="Gene3D" id="2.40.10.10">
    <property type="entry name" value="Trypsin-like serine proteases"/>
    <property type="match status" value="1"/>
</dbReference>
<dbReference type="PROSITE" id="PS00135">
    <property type="entry name" value="TRYPSIN_SER"/>
    <property type="match status" value="1"/>
</dbReference>
<evidence type="ECO:0000256" key="4">
    <source>
        <dbReference type="ARBA" id="ARBA00022670"/>
    </source>
</evidence>
<dbReference type="PANTHER" id="PTHR24252:SF7">
    <property type="entry name" value="HYALIN"/>
    <property type="match status" value="1"/>
</dbReference>
<dbReference type="PANTHER" id="PTHR24252">
    <property type="entry name" value="ACROSIN-RELATED"/>
    <property type="match status" value="1"/>
</dbReference>
<dbReference type="InterPro" id="IPR033116">
    <property type="entry name" value="TRYPSIN_SER"/>
</dbReference>
<dbReference type="SMART" id="SM00020">
    <property type="entry name" value="Tryp_SPc"/>
    <property type="match status" value="1"/>
</dbReference>
<evidence type="ECO:0000256" key="7">
    <source>
        <dbReference type="ARBA" id="ARBA00022825"/>
    </source>
</evidence>
<dbReference type="STRING" id="35570.A0A1I8P6D9"/>
<dbReference type="GO" id="GO:0004252">
    <property type="term" value="F:serine-type endopeptidase activity"/>
    <property type="evidence" value="ECO:0007669"/>
    <property type="project" value="InterPro"/>
</dbReference>
<evidence type="ECO:0000256" key="8">
    <source>
        <dbReference type="ARBA" id="ARBA00023145"/>
    </source>
</evidence>
<keyword evidence="6 10" id="KW-0378">Hydrolase</keyword>
<dbReference type="InterPro" id="IPR009003">
    <property type="entry name" value="Peptidase_S1_PA"/>
</dbReference>
<dbReference type="OrthoDB" id="10059102at2759"/>
<protein>
    <recommendedName>
        <fullName evidence="12">Peptidase S1 domain-containing protein</fullName>
    </recommendedName>
</protein>
<gene>
    <name evidence="13" type="primary">106081653</name>
</gene>
<dbReference type="PROSITE" id="PS00134">
    <property type="entry name" value="TRYPSIN_HIS"/>
    <property type="match status" value="1"/>
</dbReference>
<evidence type="ECO:0000256" key="9">
    <source>
        <dbReference type="ARBA" id="ARBA00023157"/>
    </source>
</evidence>
<dbReference type="GO" id="GO:0005576">
    <property type="term" value="C:extracellular region"/>
    <property type="evidence" value="ECO:0007669"/>
    <property type="project" value="UniProtKB-SubCell"/>
</dbReference>
<comment type="similarity">
    <text evidence="2">Belongs to the peptidase S1 family.</text>
</comment>
<organism evidence="13 14">
    <name type="scientific">Stomoxys calcitrans</name>
    <name type="common">Stable fly</name>
    <name type="synonym">Conops calcitrans</name>
    <dbReference type="NCBI Taxonomy" id="35570"/>
    <lineage>
        <taxon>Eukaryota</taxon>
        <taxon>Metazoa</taxon>
        <taxon>Ecdysozoa</taxon>
        <taxon>Arthropoda</taxon>
        <taxon>Hexapoda</taxon>
        <taxon>Insecta</taxon>
        <taxon>Pterygota</taxon>
        <taxon>Neoptera</taxon>
        <taxon>Endopterygota</taxon>
        <taxon>Diptera</taxon>
        <taxon>Brachycera</taxon>
        <taxon>Muscomorpha</taxon>
        <taxon>Muscoidea</taxon>
        <taxon>Muscidae</taxon>
        <taxon>Stomoxys</taxon>
    </lineage>
</organism>
<dbReference type="Proteomes" id="UP000095300">
    <property type="component" value="Unassembled WGS sequence"/>
</dbReference>
<keyword evidence="8" id="KW-0865">Zymogen</keyword>
<dbReference type="InterPro" id="IPR043504">
    <property type="entry name" value="Peptidase_S1_PA_chymotrypsin"/>
</dbReference>
<accession>A0A1I8P6D9</accession>